<comment type="catalytic activity">
    <reaction evidence="7">
        <text>(S)-4-amino-5-oxopentanoate + tRNA(Glu) + NADP(+) = L-glutamyl-tRNA(Glu) + NADPH + H(+)</text>
        <dbReference type="Rhea" id="RHEA:12344"/>
        <dbReference type="Rhea" id="RHEA-COMP:9663"/>
        <dbReference type="Rhea" id="RHEA-COMP:9680"/>
        <dbReference type="ChEBI" id="CHEBI:15378"/>
        <dbReference type="ChEBI" id="CHEBI:57501"/>
        <dbReference type="ChEBI" id="CHEBI:57783"/>
        <dbReference type="ChEBI" id="CHEBI:58349"/>
        <dbReference type="ChEBI" id="CHEBI:78442"/>
        <dbReference type="ChEBI" id="CHEBI:78520"/>
        <dbReference type="EC" id="1.2.1.70"/>
    </reaction>
</comment>
<evidence type="ECO:0000259" key="8">
    <source>
        <dbReference type="Pfam" id="PF00745"/>
    </source>
</evidence>
<evidence type="ECO:0000256" key="1">
    <source>
        <dbReference type="ARBA" id="ARBA00005059"/>
    </source>
</evidence>
<evidence type="ECO:0000256" key="4">
    <source>
        <dbReference type="ARBA" id="ARBA00022857"/>
    </source>
</evidence>
<dbReference type="EMBL" id="JBHMBE010000004">
    <property type="protein sequence ID" value="MFB9646856.1"/>
    <property type="molecule type" value="Genomic_DNA"/>
</dbReference>
<evidence type="ECO:0000256" key="6">
    <source>
        <dbReference type="ARBA" id="ARBA00023244"/>
    </source>
</evidence>
<dbReference type="InterPro" id="IPR036291">
    <property type="entry name" value="NAD(P)-bd_dom_sf"/>
</dbReference>
<dbReference type="Pfam" id="PF00745">
    <property type="entry name" value="GlutR_dimer"/>
    <property type="match status" value="1"/>
</dbReference>
<evidence type="ECO:0000256" key="3">
    <source>
        <dbReference type="ARBA" id="ARBA00012970"/>
    </source>
</evidence>
<dbReference type="RefSeq" id="WP_378721635.1">
    <property type="nucleotide sequence ID" value="NZ_JBHMBE010000004.1"/>
</dbReference>
<dbReference type="SUPFAM" id="SSF51735">
    <property type="entry name" value="NAD(P)-binding Rossmann-fold domains"/>
    <property type="match status" value="1"/>
</dbReference>
<dbReference type="SUPFAM" id="SSF69742">
    <property type="entry name" value="Glutamyl tRNA-reductase catalytic, N-terminal domain"/>
    <property type="match status" value="1"/>
</dbReference>
<dbReference type="Proteomes" id="UP001589611">
    <property type="component" value="Unassembled WGS sequence"/>
</dbReference>
<keyword evidence="4" id="KW-0521">NADP</keyword>
<name>A0ABV5T2M2_9MICO</name>
<dbReference type="Pfam" id="PF05201">
    <property type="entry name" value="GlutR_N"/>
    <property type="match status" value="1"/>
</dbReference>
<dbReference type="PANTHER" id="PTHR43013:SF1">
    <property type="entry name" value="GLUTAMYL-TRNA REDUCTASE"/>
    <property type="match status" value="1"/>
</dbReference>
<evidence type="ECO:0000256" key="5">
    <source>
        <dbReference type="ARBA" id="ARBA00023002"/>
    </source>
</evidence>
<dbReference type="InterPro" id="IPR000343">
    <property type="entry name" value="4pyrrol_synth_GluRdtase"/>
</dbReference>
<feature type="domain" description="Quinate/shikimate 5-dehydrogenase/glutamyl-tRNA reductase" evidence="9">
    <location>
        <begin position="177"/>
        <end position="295"/>
    </location>
</feature>
<evidence type="ECO:0000256" key="7">
    <source>
        <dbReference type="ARBA" id="ARBA00047464"/>
    </source>
</evidence>
<evidence type="ECO:0000259" key="10">
    <source>
        <dbReference type="Pfam" id="PF05201"/>
    </source>
</evidence>
<evidence type="ECO:0000259" key="9">
    <source>
        <dbReference type="Pfam" id="PF01488"/>
    </source>
</evidence>
<feature type="domain" description="Tetrapyrrole biosynthesis glutamyl-tRNA reductase dimerisation" evidence="8">
    <location>
        <begin position="312"/>
        <end position="404"/>
    </location>
</feature>
<comment type="pathway">
    <text evidence="1">Porphyrin-containing compound metabolism; protoporphyrin-IX biosynthesis; 5-aminolevulinate from L-glutamyl-tRNA(Glu): step 1/2.</text>
</comment>
<accession>A0ABV5T2M2</accession>
<dbReference type="GO" id="GO:0008883">
    <property type="term" value="F:glutamyl-tRNA reductase activity"/>
    <property type="evidence" value="ECO:0007669"/>
    <property type="project" value="UniProtKB-EC"/>
</dbReference>
<keyword evidence="5 11" id="KW-0560">Oxidoreductase</keyword>
<dbReference type="NCBIfam" id="NF000750">
    <property type="entry name" value="PRK00045.3-4"/>
    <property type="match status" value="1"/>
</dbReference>
<feature type="domain" description="Glutamyl-tRNA reductase N-terminal" evidence="10">
    <location>
        <begin position="11"/>
        <end position="161"/>
    </location>
</feature>
<comment type="similarity">
    <text evidence="2">Belongs to the glutamyl-tRNA reductase family.</text>
</comment>
<organism evidence="11 12">
    <name type="scientific">Microbacterium terregens</name>
    <dbReference type="NCBI Taxonomy" id="69363"/>
    <lineage>
        <taxon>Bacteria</taxon>
        <taxon>Bacillati</taxon>
        <taxon>Actinomycetota</taxon>
        <taxon>Actinomycetes</taxon>
        <taxon>Micrococcales</taxon>
        <taxon>Microbacteriaceae</taxon>
        <taxon>Microbacterium</taxon>
    </lineage>
</organism>
<protein>
    <recommendedName>
        <fullName evidence="3">glutamyl-tRNA reductase</fullName>
        <ecNumber evidence="3">1.2.1.70</ecNumber>
    </recommendedName>
</protein>
<dbReference type="HAMAP" id="MF_00087">
    <property type="entry name" value="Glu_tRNA_reductase"/>
    <property type="match status" value="1"/>
</dbReference>
<dbReference type="PROSITE" id="PS00747">
    <property type="entry name" value="GLUTR"/>
    <property type="match status" value="1"/>
</dbReference>
<proteinExistence type="inferred from homology"/>
<evidence type="ECO:0000313" key="12">
    <source>
        <dbReference type="Proteomes" id="UP001589611"/>
    </source>
</evidence>
<dbReference type="InterPro" id="IPR006151">
    <property type="entry name" value="Shikm_DH/Glu-tRNA_Rdtase"/>
</dbReference>
<evidence type="ECO:0000256" key="2">
    <source>
        <dbReference type="ARBA" id="ARBA00005916"/>
    </source>
</evidence>
<dbReference type="Gene3D" id="3.40.50.720">
    <property type="entry name" value="NAD(P)-binding Rossmann-like Domain"/>
    <property type="match status" value="1"/>
</dbReference>
<dbReference type="EC" id="1.2.1.70" evidence="3"/>
<feature type="non-terminal residue" evidence="11">
    <location>
        <position position="1"/>
    </location>
</feature>
<reference evidence="11 12" key="1">
    <citation type="submission" date="2024-09" db="EMBL/GenBank/DDBJ databases">
        <authorList>
            <person name="Sun Q."/>
            <person name="Mori K."/>
        </authorList>
    </citation>
    <scope>NUCLEOTIDE SEQUENCE [LARGE SCALE GENOMIC DNA]</scope>
    <source>
        <strain evidence="11 12">JCM 1342</strain>
    </source>
</reference>
<keyword evidence="6" id="KW-0627">Porphyrin biosynthesis</keyword>
<comment type="caution">
    <text evidence="11">The sequence shown here is derived from an EMBL/GenBank/DDBJ whole genome shotgun (WGS) entry which is preliminary data.</text>
</comment>
<dbReference type="InterPro" id="IPR018214">
    <property type="entry name" value="GluRdtase_CS"/>
</dbReference>
<dbReference type="PANTHER" id="PTHR43013">
    <property type="entry name" value="GLUTAMYL-TRNA REDUCTASE"/>
    <property type="match status" value="1"/>
</dbReference>
<dbReference type="Gene3D" id="3.30.460.30">
    <property type="entry name" value="Glutamyl-tRNA reductase, N-terminal domain"/>
    <property type="match status" value="1"/>
</dbReference>
<evidence type="ECO:0000313" key="11">
    <source>
        <dbReference type="EMBL" id="MFB9646856.1"/>
    </source>
</evidence>
<gene>
    <name evidence="11" type="ORF">ACFFPJ_13735</name>
</gene>
<dbReference type="InterPro" id="IPR015895">
    <property type="entry name" value="4pyrrol_synth_GluRdtase_N"/>
</dbReference>
<dbReference type="Pfam" id="PF01488">
    <property type="entry name" value="Shikimate_DH"/>
    <property type="match status" value="1"/>
</dbReference>
<keyword evidence="12" id="KW-1185">Reference proteome</keyword>
<dbReference type="InterPro" id="IPR036343">
    <property type="entry name" value="GluRdtase_N_sf"/>
</dbReference>
<dbReference type="InterPro" id="IPR015896">
    <property type="entry name" value="4pyrrol_synth_GluRdtase_dimer"/>
</dbReference>
<dbReference type="PIRSF" id="PIRSF000445">
    <property type="entry name" value="4pyrrol_synth_GluRdtase"/>
    <property type="match status" value="1"/>
</dbReference>
<sequence>VPYHGRVLLCVSVSHRTADFDLLGRLSEGATAGAATTLLADGRARGAVLVSTCNRIEAYLDVAPGADTSVAEATLRTLAGTADLPHDALRERAQVLSGAPALHHLFAVTSGLESLAVGEEEIAGQVRRAYEAAREASSTTPELDTAFQRAAKVSRDVRSATSLGKAGRSLVQFALQLAGTRLTDWRQTRVLIVGTGNYAATTVAALRTLGVSELSVYSLTGRAEKFAKSYGVRPERGLRDAVAAADVIITCTNTYSLTVEEIPDDARRTIIDLGLPRNVDPAVGRLPGVELMDLELIATHARLPKLAPDATARQLVSSAADAFAAEQTAAPAIVAFRSHVFDALDSELARLASKSVPPEQAAAVTQALRHFAGALLHDPTQRARELAARGHVGQFEAGLAAVFGIDATSARGTITPLRPPATETGAAETGSA</sequence>